<dbReference type="Proteomes" id="UP000298325">
    <property type="component" value="Unassembled WGS sequence"/>
</dbReference>
<dbReference type="Gene3D" id="3.40.190.10">
    <property type="entry name" value="Periplasmic binding protein-like II"/>
    <property type="match status" value="2"/>
</dbReference>
<dbReference type="OrthoDB" id="5457351at2"/>
<keyword evidence="2 3" id="KW-0732">Signal</keyword>
<evidence type="ECO:0000256" key="1">
    <source>
        <dbReference type="ARBA" id="ARBA00010333"/>
    </source>
</evidence>
<feature type="domain" description="Solute-binding protein family 3/N-terminal" evidence="4">
    <location>
        <begin position="42"/>
        <end position="121"/>
    </location>
</feature>
<evidence type="ECO:0000256" key="2">
    <source>
        <dbReference type="ARBA" id="ARBA00022729"/>
    </source>
</evidence>
<dbReference type="PANTHER" id="PTHR35936">
    <property type="entry name" value="MEMBRANE-BOUND LYTIC MUREIN TRANSGLYCOSYLASE F"/>
    <property type="match status" value="1"/>
</dbReference>
<feature type="signal peptide" evidence="3">
    <location>
        <begin position="1"/>
        <end position="24"/>
    </location>
</feature>
<evidence type="ECO:0000313" key="6">
    <source>
        <dbReference type="Proteomes" id="UP000298325"/>
    </source>
</evidence>
<name>A0A4Z1BQ63_9GAMM</name>
<dbReference type="EMBL" id="SRPF01000003">
    <property type="protein sequence ID" value="TGN39191.1"/>
    <property type="molecule type" value="Genomic_DNA"/>
</dbReference>
<protein>
    <submittedName>
        <fullName evidence="5">Transporter substrate-binding domain-containing protein</fullName>
    </submittedName>
</protein>
<dbReference type="InterPro" id="IPR001638">
    <property type="entry name" value="Solute-binding_3/MltF_N"/>
</dbReference>
<feature type="chain" id="PRO_5021274747" evidence="3">
    <location>
        <begin position="25"/>
        <end position="230"/>
    </location>
</feature>
<comment type="similarity">
    <text evidence="1">Belongs to the bacterial solute-binding protein 3 family.</text>
</comment>
<proteinExistence type="inferred from homology"/>
<dbReference type="AlphaFoldDB" id="A0A4Z1BQ63"/>
<dbReference type="PANTHER" id="PTHR35936:SF25">
    <property type="entry name" value="ABC TRANSPORTER SUBSTRATE-BINDING PROTEIN"/>
    <property type="match status" value="1"/>
</dbReference>
<keyword evidence="6" id="KW-1185">Reference proteome</keyword>
<reference evidence="5 6" key="1">
    <citation type="submission" date="2019-04" db="EMBL/GenBank/DDBJ databases">
        <authorList>
            <person name="Park S."/>
            <person name="Yoon J.-H."/>
        </authorList>
    </citation>
    <scope>NUCLEOTIDE SEQUENCE [LARGE SCALE GENOMIC DNA]</scope>
    <source>
        <strain evidence="5 6">HJM-18</strain>
    </source>
</reference>
<gene>
    <name evidence="5" type="ORF">E5Q11_11085</name>
</gene>
<comment type="caution">
    <text evidence="5">The sequence shown here is derived from an EMBL/GenBank/DDBJ whole genome shotgun (WGS) entry which is preliminary data.</text>
</comment>
<dbReference type="Pfam" id="PF00497">
    <property type="entry name" value="SBP_bac_3"/>
    <property type="match status" value="1"/>
</dbReference>
<evidence type="ECO:0000256" key="3">
    <source>
        <dbReference type="SAM" id="SignalP"/>
    </source>
</evidence>
<evidence type="ECO:0000259" key="4">
    <source>
        <dbReference type="Pfam" id="PF00497"/>
    </source>
</evidence>
<organism evidence="5 6">
    <name type="scientific">Marinobacter confluentis</name>
    <dbReference type="NCBI Taxonomy" id="1697557"/>
    <lineage>
        <taxon>Bacteria</taxon>
        <taxon>Pseudomonadati</taxon>
        <taxon>Pseudomonadota</taxon>
        <taxon>Gammaproteobacteria</taxon>
        <taxon>Pseudomonadales</taxon>
        <taxon>Marinobacteraceae</taxon>
        <taxon>Marinobacter</taxon>
    </lineage>
</organism>
<dbReference type="SUPFAM" id="SSF53850">
    <property type="entry name" value="Periplasmic binding protein-like II"/>
    <property type="match status" value="1"/>
</dbReference>
<sequence length="230" mass="25564">MTKKAPWLSVIAVSLWCFCSSALADQSLRLVTEEWPGLIDNNPSGPEGVLWELTRSTLEDMGYSVELEFMPWKRALQLVRLGQRDGIIGIGFNRERAEIYRFPDHPLLLSRTVVVSPAGSGFDFQGIESLSGLQVGVSPGYSYSQEIRESTNFDKVDMPSIQAGLGMLLLGRIDVMLANYHAAVSQAVELNITDQIEYSDKAISSGPVYLAFRPEMDQSVIDEFSRKLPQ</sequence>
<accession>A0A4Z1BQ63</accession>
<evidence type="ECO:0000313" key="5">
    <source>
        <dbReference type="EMBL" id="TGN39191.1"/>
    </source>
</evidence>